<accession>A0A6G1HS90</accession>
<gene>
    <name evidence="2" type="ORF">EJ06DRAFT_531804</name>
</gene>
<organism evidence="2 3">
    <name type="scientific">Trichodelitschia bisporula</name>
    <dbReference type="NCBI Taxonomy" id="703511"/>
    <lineage>
        <taxon>Eukaryota</taxon>
        <taxon>Fungi</taxon>
        <taxon>Dikarya</taxon>
        <taxon>Ascomycota</taxon>
        <taxon>Pezizomycotina</taxon>
        <taxon>Dothideomycetes</taxon>
        <taxon>Dothideomycetes incertae sedis</taxon>
        <taxon>Phaeotrichales</taxon>
        <taxon>Phaeotrichaceae</taxon>
        <taxon>Trichodelitschia</taxon>
    </lineage>
</organism>
<feature type="chain" id="PRO_5026078413" evidence="1">
    <location>
        <begin position="19"/>
        <end position="109"/>
    </location>
</feature>
<sequence>MAMLQWRIAIEPHRLLLSTLLTSLRSGTTDFMAGAGYCSIFPDILQKFLLFPHPLLATYGKTAPQAWWILTAEPKSNRFIQSGTSLLISVSGYCLLVLYSNTSCSFVQL</sequence>
<evidence type="ECO:0000256" key="1">
    <source>
        <dbReference type="SAM" id="SignalP"/>
    </source>
</evidence>
<feature type="signal peptide" evidence="1">
    <location>
        <begin position="1"/>
        <end position="18"/>
    </location>
</feature>
<dbReference type="AlphaFoldDB" id="A0A6G1HS90"/>
<keyword evidence="1" id="KW-0732">Signal</keyword>
<evidence type="ECO:0000313" key="3">
    <source>
        <dbReference type="Proteomes" id="UP000799640"/>
    </source>
</evidence>
<proteinExistence type="predicted"/>
<protein>
    <submittedName>
        <fullName evidence="2">Uncharacterized protein</fullName>
    </submittedName>
</protein>
<reference evidence="2" key="1">
    <citation type="journal article" date="2020" name="Stud. Mycol.">
        <title>101 Dothideomycetes genomes: a test case for predicting lifestyles and emergence of pathogens.</title>
        <authorList>
            <person name="Haridas S."/>
            <person name="Albert R."/>
            <person name="Binder M."/>
            <person name="Bloem J."/>
            <person name="Labutti K."/>
            <person name="Salamov A."/>
            <person name="Andreopoulos B."/>
            <person name="Baker S."/>
            <person name="Barry K."/>
            <person name="Bills G."/>
            <person name="Bluhm B."/>
            <person name="Cannon C."/>
            <person name="Castanera R."/>
            <person name="Culley D."/>
            <person name="Daum C."/>
            <person name="Ezra D."/>
            <person name="Gonzalez J."/>
            <person name="Henrissat B."/>
            <person name="Kuo A."/>
            <person name="Liang C."/>
            <person name="Lipzen A."/>
            <person name="Lutzoni F."/>
            <person name="Magnuson J."/>
            <person name="Mondo S."/>
            <person name="Nolan M."/>
            <person name="Ohm R."/>
            <person name="Pangilinan J."/>
            <person name="Park H.-J."/>
            <person name="Ramirez L."/>
            <person name="Alfaro M."/>
            <person name="Sun H."/>
            <person name="Tritt A."/>
            <person name="Yoshinaga Y."/>
            <person name="Zwiers L.-H."/>
            <person name="Turgeon B."/>
            <person name="Goodwin S."/>
            <person name="Spatafora J."/>
            <person name="Crous P."/>
            <person name="Grigoriev I."/>
        </authorList>
    </citation>
    <scope>NUCLEOTIDE SEQUENCE</scope>
    <source>
        <strain evidence="2">CBS 262.69</strain>
    </source>
</reference>
<evidence type="ECO:0000313" key="2">
    <source>
        <dbReference type="EMBL" id="KAF2398707.1"/>
    </source>
</evidence>
<name>A0A6G1HS90_9PEZI</name>
<keyword evidence="3" id="KW-1185">Reference proteome</keyword>
<dbReference type="EMBL" id="ML996699">
    <property type="protein sequence ID" value="KAF2398707.1"/>
    <property type="molecule type" value="Genomic_DNA"/>
</dbReference>
<dbReference type="Proteomes" id="UP000799640">
    <property type="component" value="Unassembled WGS sequence"/>
</dbReference>